<evidence type="ECO:0000313" key="2">
    <source>
        <dbReference type="Proteomes" id="UP000198836"/>
    </source>
</evidence>
<dbReference type="STRING" id="332999.SAMN04488511_101114"/>
<dbReference type="Proteomes" id="UP000198836">
    <property type="component" value="Unassembled WGS sequence"/>
</dbReference>
<keyword evidence="2" id="KW-1185">Reference proteome</keyword>
<proteinExistence type="predicted"/>
<dbReference type="EMBL" id="FOJM01000001">
    <property type="protein sequence ID" value="SFA38090.1"/>
    <property type="molecule type" value="Genomic_DNA"/>
</dbReference>
<dbReference type="AlphaFoldDB" id="A0A1I0SF17"/>
<reference evidence="2" key="1">
    <citation type="submission" date="2016-10" db="EMBL/GenBank/DDBJ databases">
        <authorList>
            <person name="Varghese N."/>
            <person name="Submissions S."/>
        </authorList>
    </citation>
    <scope>NUCLEOTIDE SEQUENCE [LARGE SCALE GENOMIC DNA]</scope>
    <source>
        <strain evidence="2">DSM 18130</strain>
    </source>
</reference>
<evidence type="ECO:0008006" key="3">
    <source>
        <dbReference type="Google" id="ProtNLM"/>
    </source>
</evidence>
<gene>
    <name evidence="1" type="ORF">SAMN04488511_101114</name>
</gene>
<organism evidence="1 2">
    <name type="scientific">Pedobacter suwonensis</name>
    <dbReference type="NCBI Taxonomy" id="332999"/>
    <lineage>
        <taxon>Bacteria</taxon>
        <taxon>Pseudomonadati</taxon>
        <taxon>Bacteroidota</taxon>
        <taxon>Sphingobacteriia</taxon>
        <taxon>Sphingobacteriales</taxon>
        <taxon>Sphingobacteriaceae</taxon>
        <taxon>Pedobacter</taxon>
    </lineage>
</organism>
<protein>
    <recommendedName>
        <fullName evidence="3">DUF1801 domain-containing protein</fullName>
    </recommendedName>
</protein>
<sequence length="127" mass="14448">MLKSNTIMKTDLVEIFQTIRAGLQPYATRGYTVHENSENGYDLYSEKNIELNGQKITERFFAGVYINGDAVEVKINTEEFSTDNHNLTDFGHNKAGLKISALDDAKLKEVETLIEIIGTNFKEKEWI</sequence>
<evidence type="ECO:0000313" key="1">
    <source>
        <dbReference type="EMBL" id="SFA38090.1"/>
    </source>
</evidence>
<accession>A0A1I0SF17</accession>
<name>A0A1I0SF17_9SPHI</name>